<dbReference type="RefSeq" id="WP_063612657.1">
    <property type="nucleotide sequence ID" value="NZ_CP015441.1"/>
</dbReference>
<accession>A0A168M5R8</accession>
<gene>
    <name evidence="3" type="ORF">CP97_15010</name>
</gene>
<keyword evidence="3" id="KW-0614">Plasmid</keyword>
<sequence length="130" mass="13227">MMQHFKTKKMIGTLFLGTALAGLAACDQQPEPMADDGNTAAIETAPASAPSPVEAASVNSTETGVETAPVASVPATERKPAGPAEAPPPRTPTTGLTPAPAPTTSDVPEPVDPHAGHNMETMSDHDMEGM</sequence>
<dbReference type="KEGG" id="ery:CP97_15010"/>
<feature type="signal peptide" evidence="2">
    <location>
        <begin position="1"/>
        <end position="24"/>
    </location>
</feature>
<keyword evidence="4" id="KW-1185">Reference proteome</keyword>
<evidence type="ECO:0000256" key="2">
    <source>
        <dbReference type="SAM" id="SignalP"/>
    </source>
</evidence>
<organism evidence="3 4">
    <name type="scientific">Aurantiacibacter atlanticus</name>
    <dbReference type="NCBI Taxonomy" id="1648404"/>
    <lineage>
        <taxon>Bacteria</taxon>
        <taxon>Pseudomonadati</taxon>
        <taxon>Pseudomonadota</taxon>
        <taxon>Alphaproteobacteria</taxon>
        <taxon>Sphingomonadales</taxon>
        <taxon>Erythrobacteraceae</taxon>
        <taxon>Aurantiacibacter</taxon>
    </lineage>
</organism>
<evidence type="ECO:0000256" key="1">
    <source>
        <dbReference type="SAM" id="MobiDB-lite"/>
    </source>
</evidence>
<dbReference type="Proteomes" id="UP000059113">
    <property type="component" value="Plasmid"/>
</dbReference>
<evidence type="ECO:0000313" key="3">
    <source>
        <dbReference type="EMBL" id="ANC50701.1"/>
    </source>
</evidence>
<geneLocation type="plasmid" evidence="4"/>
<feature type="compositionally biased region" description="Low complexity" evidence="1">
    <location>
        <begin position="92"/>
        <end position="104"/>
    </location>
</feature>
<name>A0A168M5R8_9SPHN</name>
<feature type="chain" id="PRO_5007898887" description="Lipoprotein" evidence="2">
    <location>
        <begin position="25"/>
        <end position="130"/>
    </location>
</feature>
<dbReference type="AlphaFoldDB" id="A0A168M5R8"/>
<dbReference type="PROSITE" id="PS51257">
    <property type="entry name" value="PROKAR_LIPOPROTEIN"/>
    <property type="match status" value="1"/>
</dbReference>
<evidence type="ECO:0000313" key="4">
    <source>
        <dbReference type="Proteomes" id="UP000059113"/>
    </source>
</evidence>
<feature type="compositionally biased region" description="Basic and acidic residues" evidence="1">
    <location>
        <begin position="111"/>
        <end position="130"/>
    </location>
</feature>
<reference evidence="3 4" key="1">
    <citation type="submission" date="2016-04" db="EMBL/GenBank/DDBJ databases">
        <title>The complete genome sequence of Erythrobacter atlanticus s21-N3.</title>
        <authorList>
            <person name="Wang W."/>
            <person name="Wang L."/>
            <person name="Zhuang L."/>
            <person name="Shao Z."/>
        </authorList>
    </citation>
    <scope>NUCLEOTIDE SEQUENCE [LARGE SCALE GENOMIC DNA]</scope>
    <source>
        <strain evidence="4">s21-N3</strain>
        <plasmid evidence="4">Plasmid</plasmid>
    </source>
</reference>
<dbReference type="EMBL" id="CP015441">
    <property type="protein sequence ID" value="ANC50701.1"/>
    <property type="molecule type" value="Genomic_DNA"/>
</dbReference>
<proteinExistence type="predicted"/>
<feature type="region of interest" description="Disordered" evidence="1">
    <location>
        <begin position="28"/>
        <end position="130"/>
    </location>
</feature>
<keyword evidence="2" id="KW-0732">Signal</keyword>
<feature type="compositionally biased region" description="Low complexity" evidence="1">
    <location>
        <begin position="45"/>
        <end position="58"/>
    </location>
</feature>
<evidence type="ECO:0008006" key="5">
    <source>
        <dbReference type="Google" id="ProtNLM"/>
    </source>
</evidence>
<protein>
    <recommendedName>
        <fullName evidence="5">Lipoprotein</fullName>
    </recommendedName>
</protein>